<sequence>MEGPRCANGSVTHKYTESKTQGPVFHDSMPGFLFPVSQQSVTLAERVKITRQRQPRITGDEVAPNGTASVHAKSVTFPPYSFADDVPPYFKTEPVRSQLHLERNRLVLTCMAEGSWPLEFKWIHNSTELTRFSLEYRYLIPSLDRSHAGFYRCIVRNRVGALLQRRTEVQVAFMGSFEEGERAQSVSQGEGAVIPAPRIRSFPQPQVTWFRDGRKIPPSSRM</sequence>
<dbReference type="PANTHER" id="PTHR10075">
    <property type="entry name" value="BASIGIN RELATED"/>
    <property type="match status" value="1"/>
</dbReference>
<dbReference type="PROSITE" id="PS50835">
    <property type="entry name" value="IG_LIKE"/>
    <property type="match status" value="1"/>
</dbReference>
<dbReference type="PANTHER" id="PTHR10075:SF14">
    <property type="entry name" value="CELL ADHESION MOLECULE DSCAM2-RELATED"/>
    <property type="match status" value="1"/>
</dbReference>
<keyword evidence="1" id="KW-0393">Immunoglobulin domain</keyword>
<dbReference type="InterPro" id="IPR003598">
    <property type="entry name" value="Ig_sub2"/>
</dbReference>
<dbReference type="Proteomes" id="UP000677803">
    <property type="component" value="Unassembled WGS sequence"/>
</dbReference>
<feature type="domain" description="Ig-like" evidence="2">
    <location>
        <begin position="88"/>
        <end position="170"/>
    </location>
</feature>
<proteinExistence type="predicted"/>
<gene>
    <name evidence="3" type="ORF">MMEN_LOCUS9361</name>
</gene>
<dbReference type="InterPro" id="IPR007110">
    <property type="entry name" value="Ig-like_dom"/>
</dbReference>
<dbReference type="FunFam" id="2.60.40.10:FF:000359">
    <property type="entry name" value="Sidekick cell adhesion molecule 2"/>
    <property type="match status" value="1"/>
</dbReference>
<evidence type="ECO:0000313" key="4">
    <source>
        <dbReference type="Proteomes" id="UP000677803"/>
    </source>
</evidence>
<dbReference type="SUPFAM" id="SSF48726">
    <property type="entry name" value="Immunoglobulin"/>
    <property type="match status" value="2"/>
</dbReference>
<comment type="caution">
    <text evidence="3">The sequence shown here is derived from an EMBL/GenBank/DDBJ whole genome shotgun (WGS) entry which is preliminary data.</text>
</comment>
<dbReference type="AlphaFoldDB" id="A0A8S4B7A4"/>
<dbReference type="OrthoDB" id="8923679at2759"/>
<reference evidence="3" key="1">
    <citation type="submission" date="2021-05" db="EMBL/GenBank/DDBJ databases">
        <authorList>
            <person name="Tigano A."/>
        </authorList>
    </citation>
    <scope>NUCLEOTIDE SEQUENCE</scope>
</reference>
<evidence type="ECO:0000259" key="2">
    <source>
        <dbReference type="PROSITE" id="PS50835"/>
    </source>
</evidence>
<dbReference type="InterPro" id="IPR013783">
    <property type="entry name" value="Ig-like_fold"/>
</dbReference>
<protein>
    <submittedName>
        <fullName evidence="3">(Atlantic silverside) hypothetical protein</fullName>
    </submittedName>
</protein>
<dbReference type="SMART" id="SM00408">
    <property type="entry name" value="IGc2"/>
    <property type="match status" value="1"/>
</dbReference>
<name>A0A8S4B7A4_9TELE</name>
<dbReference type="EMBL" id="CAJRST010010001">
    <property type="protein sequence ID" value="CAG5904065.1"/>
    <property type="molecule type" value="Genomic_DNA"/>
</dbReference>
<dbReference type="InterPro" id="IPR036179">
    <property type="entry name" value="Ig-like_dom_sf"/>
</dbReference>
<keyword evidence="4" id="KW-1185">Reference proteome</keyword>
<dbReference type="Pfam" id="PF13927">
    <property type="entry name" value="Ig_3"/>
    <property type="match status" value="1"/>
</dbReference>
<accession>A0A8S4B7A4</accession>
<dbReference type="CDD" id="cd00096">
    <property type="entry name" value="Ig"/>
    <property type="match status" value="1"/>
</dbReference>
<organism evidence="3 4">
    <name type="scientific">Menidia menidia</name>
    <name type="common">Atlantic silverside</name>
    <dbReference type="NCBI Taxonomy" id="238744"/>
    <lineage>
        <taxon>Eukaryota</taxon>
        <taxon>Metazoa</taxon>
        <taxon>Chordata</taxon>
        <taxon>Craniata</taxon>
        <taxon>Vertebrata</taxon>
        <taxon>Euteleostomi</taxon>
        <taxon>Actinopterygii</taxon>
        <taxon>Neopterygii</taxon>
        <taxon>Teleostei</taxon>
        <taxon>Neoteleostei</taxon>
        <taxon>Acanthomorphata</taxon>
        <taxon>Ovalentaria</taxon>
        <taxon>Atherinomorphae</taxon>
        <taxon>Atheriniformes</taxon>
        <taxon>Atherinopsidae</taxon>
        <taxon>Menidiinae</taxon>
        <taxon>Menidia</taxon>
    </lineage>
</organism>
<evidence type="ECO:0000313" key="3">
    <source>
        <dbReference type="EMBL" id="CAG5904065.1"/>
    </source>
</evidence>
<dbReference type="Gene3D" id="2.60.40.10">
    <property type="entry name" value="Immunoglobulins"/>
    <property type="match status" value="1"/>
</dbReference>
<evidence type="ECO:0000256" key="1">
    <source>
        <dbReference type="ARBA" id="ARBA00023319"/>
    </source>
</evidence>